<dbReference type="InterPro" id="IPR003827">
    <property type="entry name" value="tRNA_yW-synthesising"/>
</dbReference>
<dbReference type="GO" id="GO:0032259">
    <property type="term" value="P:methylation"/>
    <property type="evidence" value="ECO:0007669"/>
    <property type="project" value="UniProtKB-KW"/>
</dbReference>
<comment type="catalytic activity">
    <reaction evidence="11">
        <text>4-demethyl-7-[(3S)-3-amino-3-carboxypropyl]wyosine(37) in tRNA(Phe) + S-adenosyl-L-methionine = 7-[(3S)-3-amino-3-carboxypropyl]wyosine(37) in tRNA(Phe) + S-adenosyl-L-homocysteine + H(+)</text>
        <dbReference type="Rhea" id="RHEA:36635"/>
        <dbReference type="Rhea" id="RHEA-COMP:10378"/>
        <dbReference type="Rhea" id="RHEA-COMP:10379"/>
        <dbReference type="ChEBI" id="CHEBI:15378"/>
        <dbReference type="ChEBI" id="CHEBI:57856"/>
        <dbReference type="ChEBI" id="CHEBI:59789"/>
        <dbReference type="ChEBI" id="CHEBI:73543"/>
        <dbReference type="ChEBI" id="CHEBI:73550"/>
        <dbReference type="EC" id="2.1.1.282"/>
    </reaction>
</comment>
<evidence type="ECO:0000256" key="1">
    <source>
        <dbReference type="ARBA" id="ARBA00004797"/>
    </source>
</evidence>
<keyword evidence="7" id="KW-0949">S-adenosyl-L-methionine</keyword>
<dbReference type="SUPFAM" id="SSF111278">
    <property type="entry name" value="SSo0622-like"/>
    <property type="match status" value="1"/>
</dbReference>
<dbReference type="Pfam" id="PF02676">
    <property type="entry name" value="TYW3"/>
    <property type="match status" value="1"/>
</dbReference>
<feature type="compositionally biased region" description="Basic residues" evidence="12">
    <location>
        <begin position="252"/>
        <end position="261"/>
    </location>
</feature>
<evidence type="ECO:0000313" key="15">
    <source>
        <dbReference type="Proteomes" id="UP000770717"/>
    </source>
</evidence>
<comment type="function">
    <text evidence="9">Probable S-adenosyl-L-methionine-dependent methyltransferase that acts as a component of the wybutosine biosynthesis pathway. Wybutosine is a hyper modified guanosine with a tricyclic base found at the 3'-position adjacent to the anticodon of eukaryotic phenylalanine tRNA.</text>
</comment>
<evidence type="ECO:0000256" key="3">
    <source>
        <dbReference type="ARBA" id="ARBA00012750"/>
    </source>
</evidence>
<evidence type="ECO:0000256" key="8">
    <source>
        <dbReference type="ARBA" id="ARBA00022694"/>
    </source>
</evidence>
<dbReference type="FunFam" id="3.30.1960.10:FF:000001">
    <property type="entry name" value="tRNA wybutosine-synthesizing protein 3 homolog"/>
    <property type="match status" value="1"/>
</dbReference>
<dbReference type="EMBL" id="WNTK01000101">
    <property type="protein sequence ID" value="KAG9471786.1"/>
    <property type="molecule type" value="Genomic_DNA"/>
</dbReference>
<keyword evidence="8" id="KW-0819">tRNA processing</keyword>
<feature type="region of interest" description="Disordered" evidence="12">
    <location>
        <begin position="236"/>
        <end position="274"/>
    </location>
</feature>
<dbReference type="Gene3D" id="3.30.1960.10">
    <property type="entry name" value="tRNA wybutosine-synthesizing-like"/>
    <property type="match status" value="1"/>
</dbReference>
<evidence type="ECO:0000256" key="5">
    <source>
        <dbReference type="ARBA" id="ARBA00022603"/>
    </source>
</evidence>
<dbReference type="EC" id="2.1.1.282" evidence="3"/>
<comment type="pathway">
    <text evidence="1">tRNA modification; wybutosine-tRNA(Phe) biosynthesis.</text>
</comment>
<dbReference type="UniPathway" id="UPA00375"/>
<organism evidence="14 15">
    <name type="scientific">Eleutherodactylus coqui</name>
    <name type="common">Puerto Rican coqui</name>
    <dbReference type="NCBI Taxonomy" id="57060"/>
    <lineage>
        <taxon>Eukaryota</taxon>
        <taxon>Metazoa</taxon>
        <taxon>Chordata</taxon>
        <taxon>Craniata</taxon>
        <taxon>Vertebrata</taxon>
        <taxon>Euteleostomi</taxon>
        <taxon>Amphibia</taxon>
        <taxon>Batrachia</taxon>
        <taxon>Anura</taxon>
        <taxon>Neobatrachia</taxon>
        <taxon>Hyloidea</taxon>
        <taxon>Eleutherodactylidae</taxon>
        <taxon>Eleutherodactylinae</taxon>
        <taxon>Eleutherodactylus</taxon>
        <taxon>Eleutherodactylus</taxon>
    </lineage>
</organism>
<evidence type="ECO:0000256" key="12">
    <source>
        <dbReference type="SAM" id="MobiDB-lite"/>
    </source>
</evidence>
<evidence type="ECO:0000256" key="9">
    <source>
        <dbReference type="ARBA" id="ARBA00025378"/>
    </source>
</evidence>
<accession>A0A8J6JXG1</accession>
<evidence type="ECO:0000256" key="7">
    <source>
        <dbReference type="ARBA" id="ARBA00022691"/>
    </source>
</evidence>
<dbReference type="GO" id="GO:0008033">
    <property type="term" value="P:tRNA processing"/>
    <property type="evidence" value="ECO:0007669"/>
    <property type="project" value="UniProtKB-KW"/>
</dbReference>
<evidence type="ECO:0000256" key="2">
    <source>
        <dbReference type="ARBA" id="ARBA00008569"/>
    </source>
</evidence>
<proteinExistence type="inferred from homology"/>
<feature type="domain" description="tRNA wybutosine-synthesizing protein" evidence="13">
    <location>
        <begin position="51"/>
        <end position="229"/>
    </location>
</feature>
<keyword evidence="5" id="KW-0489">Methyltransferase</keyword>
<comment type="caution">
    <text evidence="14">The sequence shown here is derived from an EMBL/GenBank/DDBJ whole genome shotgun (WGS) entry which is preliminary data.</text>
</comment>
<protein>
    <recommendedName>
        <fullName evidence="4">tRNA wybutosine-synthesizing protein 3 homolog</fullName>
        <ecNumber evidence="3">2.1.1.282</ecNumber>
    </recommendedName>
    <alternativeName>
        <fullName evidence="10">tRNA(Phe) 7-((3-amino-3-carboxypropyl)-4-demethylwyosine(37)-N(4))-methyltransferase</fullName>
    </alternativeName>
</protein>
<comment type="similarity">
    <text evidence="2">Belongs to the TYW3 family.</text>
</comment>
<evidence type="ECO:0000313" key="14">
    <source>
        <dbReference type="EMBL" id="KAG9471786.1"/>
    </source>
</evidence>
<evidence type="ECO:0000256" key="4">
    <source>
        <dbReference type="ARBA" id="ARBA00016536"/>
    </source>
</evidence>
<dbReference type="GO" id="GO:0008168">
    <property type="term" value="F:methyltransferase activity"/>
    <property type="evidence" value="ECO:0007669"/>
    <property type="project" value="UniProtKB-KW"/>
</dbReference>
<evidence type="ECO:0000256" key="11">
    <source>
        <dbReference type="ARBA" id="ARBA00049202"/>
    </source>
</evidence>
<evidence type="ECO:0000259" key="13">
    <source>
        <dbReference type="Pfam" id="PF02676"/>
    </source>
</evidence>
<reference evidence="14" key="1">
    <citation type="thesis" date="2020" institute="ProQuest LLC" country="789 East Eisenhower Parkway, Ann Arbor, MI, USA">
        <title>Comparative Genomics and Chromosome Evolution.</title>
        <authorList>
            <person name="Mudd A.B."/>
        </authorList>
    </citation>
    <scope>NUCLEOTIDE SEQUENCE</scope>
    <source>
        <strain evidence="14">HN-11 Male</strain>
        <tissue evidence="14">Kidney and liver</tissue>
    </source>
</reference>
<dbReference type="InterPro" id="IPR036602">
    <property type="entry name" value="tRNA_yW-synthesising-like_sf"/>
</dbReference>
<sequence>METTGSSLTASCKPADRVEDANCHVGPSDRCVTSPTSESLGCFARWKLQASRKTDLSKKGSVDEDIEGIVRDINRQDAYFTTSSCSGRVVLLDESPDVSAVQKQNCLWLFVTHGLCTKDDVFSGLQKAFGDAVLKFEPFVLHVQCRTLQDAQLLHGVAISSGFRNSGITVGKKGKIIMAVRSTHCLEVPLSHKAKCLVSEEYIGFLVQTANQKMEENKRRIGRFYSCLKSALHKQNHIKDTDREQKPVRPVYTRRRKRRQEGRRDGDQCEDSVDHEETNISLFNDMTL</sequence>
<dbReference type="OrthoDB" id="263283at2759"/>
<name>A0A8J6JXG1_ELECQ</name>
<gene>
    <name evidence="14" type="ORF">GDO78_022800</name>
</gene>
<dbReference type="PANTHER" id="PTHR48418">
    <property type="entry name" value="TRNA WYBUTOSINE-SYNTHESIZING PROTEIN 3"/>
    <property type="match status" value="1"/>
</dbReference>
<dbReference type="Proteomes" id="UP000770717">
    <property type="component" value="Unassembled WGS sequence"/>
</dbReference>
<feature type="compositionally biased region" description="Basic and acidic residues" evidence="12">
    <location>
        <begin position="237"/>
        <end position="247"/>
    </location>
</feature>
<keyword evidence="6" id="KW-0808">Transferase</keyword>
<evidence type="ECO:0000256" key="10">
    <source>
        <dbReference type="ARBA" id="ARBA00030554"/>
    </source>
</evidence>
<evidence type="ECO:0000256" key="6">
    <source>
        <dbReference type="ARBA" id="ARBA00022679"/>
    </source>
</evidence>
<dbReference type="AlphaFoldDB" id="A0A8J6JXG1"/>
<keyword evidence="15" id="KW-1185">Reference proteome</keyword>
<dbReference type="PANTHER" id="PTHR48418:SF1">
    <property type="entry name" value="TRNA WYBUTOSINE-SYNTHESIZING PROTEIN 3"/>
    <property type="match status" value="1"/>
</dbReference>